<name>A0A4S8M5E3_DENBC</name>
<accession>A0A4S8M5E3</accession>
<evidence type="ECO:0000313" key="3">
    <source>
        <dbReference type="Proteomes" id="UP000297245"/>
    </source>
</evidence>
<gene>
    <name evidence="2" type="ORF">K435DRAFT_858024</name>
</gene>
<sequence length="103" mass="11609">MMKIDLKIFLTLVLMIQIMKKLPQVTMKWKSVSAQVTYYSELSKTFYFPLNSSSSDMTQASDFAESDSDMMDVDPPVMPQSFGLLQSPAAFSNAYADLMDVDN</sequence>
<proteinExistence type="predicted"/>
<dbReference type="EMBL" id="ML179165">
    <property type="protein sequence ID" value="THU96953.1"/>
    <property type="molecule type" value="Genomic_DNA"/>
</dbReference>
<organism evidence="2 3">
    <name type="scientific">Dendrothele bispora (strain CBS 962.96)</name>
    <dbReference type="NCBI Taxonomy" id="1314807"/>
    <lineage>
        <taxon>Eukaryota</taxon>
        <taxon>Fungi</taxon>
        <taxon>Dikarya</taxon>
        <taxon>Basidiomycota</taxon>
        <taxon>Agaricomycotina</taxon>
        <taxon>Agaricomycetes</taxon>
        <taxon>Agaricomycetidae</taxon>
        <taxon>Agaricales</taxon>
        <taxon>Agaricales incertae sedis</taxon>
        <taxon>Dendrothele</taxon>
    </lineage>
</organism>
<dbReference type="Proteomes" id="UP000297245">
    <property type="component" value="Unassembled WGS sequence"/>
</dbReference>
<evidence type="ECO:0000256" key="1">
    <source>
        <dbReference type="SAM" id="SignalP"/>
    </source>
</evidence>
<feature type="signal peptide" evidence="1">
    <location>
        <begin position="1"/>
        <end position="23"/>
    </location>
</feature>
<keyword evidence="1" id="KW-0732">Signal</keyword>
<reference evidence="2 3" key="1">
    <citation type="journal article" date="2019" name="Nat. Ecol. Evol.">
        <title>Megaphylogeny resolves global patterns of mushroom evolution.</title>
        <authorList>
            <person name="Varga T."/>
            <person name="Krizsan K."/>
            <person name="Foldi C."/>
            <person name="Dima B."/>
            <person name="Sanchez-Garcia M."/>
            <person name="Sanchez-Ramirez S."/>
            <person name="Szollosi G.J."/>
            <person name="Szarkandi J.G."/>
            <person name="Papp V."/>
            <person name="Albert L."/>
            <person name="Andreopoulos W."/>
            <person name="Angelini C."/>
            <person name="Antonin V."/>
            <person name="Barry K.W."/>
            <person name="Bougher N.L."/>
            <person name="Buchanan P."/>
            <person name="Buyck B."/>
            <person name="Bense V."/>
            <person name="Catcheside P."/>
            <person name="Chovatia M."/>
            <person name="Cooper J."/>
            <person name="Damon W."/>
            <person name="Desjardin D."/>
            <person name="Finy P."/>
            <person name="Geml J."/>
            <person name="Haridas S."/>
            <person name="Hughes K."/>
            <person name="Justo A."/>
            <person name="Karasinski D."/>
            <person name="Kautmanova I."/>
            <person name="Kiss B."/>
            <person name="Kocsube S."/>
            <person name="Kotiranta H."/>
            <person name="LaButti K.M."/>
            <person name="Lechner B.E."/>
            <person name="Liimatainen K."/>
            <person name="Lipzen A."/>
            <person name="Lukacs Z."/>
            <person name="Mihaltcheva S."/>
            <person name="Morgado L.N."/>
            <person name="Niskanen T."/>
            <person name="Noordeloos M.E."/>
            <person name="Ohm R.A."/>
            <person name="Ortiz-Santana B."/>
            <person name="Ovrebo C."/>
            <person name="Racz N."/>
            <person name="Riley R."/>
            <person name="Savchenko A."/>
            <person name="Shiryaev A."/>
            <person name="Soop K."/>
            <person name="Spirin V."/>
            <person name="Szebenyi C."/>
            <person name="Tomsovsky M."/>
            <person name="Tulloss R.E."/>
            <person name="Uehling J."/>
            <person name="Grigoriev I.V."/>
            <person name="Vagvolgyi C."/>
            <person name="Papp T."/>
            <person name="Martin F.M."/>
            <person name="Miettinen O."/>
            <person name="Hibbett D.S."/>
            <person name="Nagy L.G."/>
        </authorList>
    </citation>
    <scope>NUCLEOTIDE SEQUENCE [LARGE SCALE GENOMIC DNA]</scope>
    <source>
        <strain evidence="2 3">CBS 962.96</strain>
    </source>
</reference>
<protein>
    <submittedName>
        <fullName evidence="2">Uncharacterized protein</fullName>
    </submittedName>
</protein>
<evidence type="ECO:0000313" key="2">
    <source>
        <dbReference type="EMBL" id="THU96953.1"/>
    </source>
</evidence>
<keyword evidence="3" id="KW-1185">Reference proteome</keyword>
<dbReference type="AlphaFoldDB" id="A0A4S8M5E3"/>
<feature type="chain" id="PRO_5020352583" evidence="1">
    <location>
        <begin position="24"/>
        <end position="103"/>
    </location>
</feature>